<reference evidence="1" key="1">
    <citation type="submission" date="2022-05" db="EMBL/GenBank/DDBJ databases">
        <title>Schlegelella sp. nov., isolated from mangrove soil.</title>
        <authorList>
            <person name="Liu Y."/>
            <person name="Ge X."/>
            <person name="Liu W."/>
        </authorList>
    </citation>
    <scope>NUCLEOTIDE SEQUENCE</scope>
    <source>
        <strain evidence="1">S2-27</strain>
    </source>
</reference>
<gene>
    <name evidence="1" type="ORF">M8A51_18465</name>
</gene>
<evidence type="ECO:0000313" key="1">
    <source>
        <dbReference type="EMBL" id="MCM5681515.1"/>
    </source>
</evidence>
<comment type="caution">
    <text evidence="1">The sequence shown here is derived from an EMBL/GenBank/DDBJ whole genome shotgun (WGS) entry which is preliminary data.</text>
</comment>
<evidence type="ECO:0000313" key="2">
    <source>
        <dbReference type="Proteomes" id="UP001165541"/>
    </source>
</evidence>
<protein>
    <submittedName>
        <fullName evidence="1">Uncharacterized protein</fullName>
    </submittedName>
</protein>
<accession>A0ABT0YRZ4</accession>
<keyword evidence="2" id="KW-1185">Reference proteome</keyword>
<sequence length="151" mass="15886">MNKPQHALQVMATLAARLQSAAPASLDTPFGVRLEPAHGIYAVDQRVSAPGLDACSPRVECKVAAVGLRSDHPGVWYLLRGVDPHGGHALVHESDLRAVTQAPATPLPEAQPRHALAIRTGASGRPTLGIPARFVRPTAFSSSGARAVRSR</sequence>
<organism evidence="1 2">
    <name type="scientific">Caldimonas mangrovi</name>
    <dbReference type="NCBI Taxonomy" id="2944811"/>
    <lineage>
        <taxon>Bacteria</taxon>
        <taxon>Pseudomonadati</taxon>
        <taxon>Pseudomonadota</taxon>
        <taxon>Betaproteobacteria</taxon>
        <taxon>Burkholderiales</taxon>
        <taxon>Sphaerotilaceae</taxon>
        <taxon>Caldimonas</taxon>
    </lineage>
</organism>
<dbReference type="RefSeq" id="WP_251779995.1">
    <property type="nucleotide sequence ID" value="NZ_JAMKFE010000012.1"/>
</dbReference>
<name>A0ABT0YRZ4_9BURK</name>
<dbReference type="EMBL" id="JAMKFE010000012">
    <property type="protein sequence ID" value="MCM5681515.1"/>
    <property type="molecule type" value="Genomic_DNA"/>
</dbReference>
<dbReference type="Proteomes" id="UP001165541">
    <property type="component" value="Unassembled WGS sequence"/>
</dbReference>
<proteinExistence type="predicted"/>